<feature type="binding site" evidence="9">
    <location>
        <position position="169"/>
    </location>
    <ligand>
        <name>substrate</name>
    </ligand>
</feature>
<dbReference type="PROSITE" id="PS00164">
    <property type="entry name" value="ENOLASE"/>
    <property type="match status" value="1"/>
</dbReference>
<name>A0A1E7FI20_9STRA</name>
<dbReference type="SFLD" id="SFLDF00002">
    <property type="entry name" value="enolase"/>
    <property type="match status" value="1"/>
</dbReference>
<feature type="binding site" evidence="10">
    <location>
        <position position="300"/>
    </location>
    <ligand>
        <name>Mg(2+)</name>
        <dbReference type="ChEBI" id="CHEBI:18420"/>
    </ligand>
</feature>
<feature type="binding site" evidence="10">
    <location>
        <position position="327"/>
    </location>
    <ligand>
        <name>Mg(2+)</name>
        <dbReference type="ChEBI" id="CHEBI:18420"/>
    </ligand>
</feature>
<dbReference type="NCBIfam" id="TIGR01060">
    <property type="entry name" value="eno"/>
    <property type="match status" value="1"/>
</dbReference>
<feature type="binding site" evidence="9">
    <location>
        <begin position="379"/>
        <end position="382"/>
    </location>
    <ligand>
        <name>substrate</name>
    </ligand>
</feature>
<comment type="subcellular location">
    <subcellularLocation>
        <location evidence="1">Cytoplasm</location>
    </subcellularLocation>
</comment>
<dbReference type="EC" id="4.2.1.11" evidence="4"/>
<dbReference type="SUPFAM" id="SSF51604">
    <property type="entry name" value="Enolase C-terminal domain-like"/>
    <property type="match status" value="1"/>
</dbReference>
<dbReference type="GO" id="GO:0004634">
    <property type="term" value="F:phosphopyruvate hydratase activity"/>
    <property type="evidence" value="ECO:0007669"/>
    <property type="project" value="UniProtKB-EC"/>
</dbReference>
<organism evidence="13 14">
    <name type="scientific">Fragilariopsis cylindrus CCMP1102</name>
    <dbReference type="NCBI Taxonomy" id="635003"/>
    <lineage>
        <taxon>Eukaryota</taxon>
        <taxon>Sar</taxon>
        <taxon>Stramenopiles</taxon>
        <taxon>Ochrophyta</taxon>
        <taxon>Bacillariophyta</taxon>
        <taxon>Bacillariophyceae</taxon>
        <taxon>Bacillariophycidae</taxon>
        <taxon>Bacillariales</taxon>
        <taxon>Bacillariaceae</taxon>
        <taxon>Fragilariopsis</taxon>
    </lineage>
</organism>
<evidence type="ECO:0000256" key="2">
    <source>
        <dbReference type="ARBA" id="ARBA00005031"/>
    </source>
</evidence>
<dbReference type="SMART" id="SM01193">
    <property type="entry name" value="Enolase_N"/>
    <property type="match status" value="1"/>
</dbReference>
<dbReference type="PRINTS" id="PR00148">
    <property type="entry name" value="ENOLASE"/>
</dbReference>
<dbReference type="FunFam" id="3.30.390.10:FF:000001">
    <property type="entry name" value="Enolase"/>
    <property type="match status" value="1"/>
</dbReference>
<keyword evidence="10" id="KW-0479">Metal-binding</keyword>
<evidence type="ECO:0000256" key="6">
    <source>
        <dbReference type="ARBA" id="ARBA00023152"/>
    </source>
</evidence>
<evidence type="ECO:0000256" key="8">
    <source>
        <dbReference type="PIRSR" id="PIRSR001400-1"/>
    </source>
</evidence>
<feature type="active site" description="Proton acceptor" evidence="8">
    <location>
        <position position="352"/>
    </location>
</feature>
<dbReference type="Pfam" id="PF03952">
    <property type="entry name" value="Enolase_N"/>
    <property type="match status" value="1"/>
</dbReference>
<feature type="binding site" evidence="10">
    <location>
        <position position="270"/>
    </location>
    <ligand>
        <name>Mg(2+)</name>
        <dbReference type="ChEBI" id="CHEBI:18420"/>
    </ligand>
</feature>
<dbReference type="AlphaFoldDB" id="A0A1E7FI20"/>
<comment type="similarity">
    <text evidence="3">Belongs to the enolase family.</text>
</comment>
<keyword evidence="7" id="KW-0456">Lyase</keyword>
<dbReference type="Pfam" id="PF00113">
    <property type="entry name" value="Enolase_C"/>
    <property type="match status" value="1"/>
</dbReference>
<dbReference type="PIRSF" id="PIRSF001400">
    <property type="entry name" value="Enolase"/>
    <property type="match status" value="1"/>
</dbReference>
<evidence type="ECO:0000256" key="7">
    <source>
        <dbReference type="ARBA" id="ARBA00023239"/>
    </source>
</evidence>
<feature type="binding site" evidence="9">
    <location>
        <position position="327"/>
    </location>
    <ligand>
        <name>substrate</name>
    </ligand>
</feature>
<dbReference type="HAMAP" id="MF_00318">
    <property type="entry name" value="Enolase"/>
    <property type="match status" value="1"/>
</dbReference>
<evidence type="ECO:0000259" key="11">
    <source>
        <dbReference type="SMART" id="SM01192"/>
    </source>
</evidence>
<evidence type="ECO:0000313" key="14">
    <source>
        <dbReference type="Proteomes" id="UP000095751"/>
    </source>
</evidence>
<evidence type="ECO:0000256" key="3">
    <source>
        <dbReference type="ARBA" id="ARBA00009604"/>
    </source>
</evidence>
<feature type="binding site" evidence="9">
    <location>
        <position position="300"/>
    </location>
    <ligand>
        <name>substrate</name>
    </ligand>
</feature>
<dbReference type="InParanoid" id="A0A1E7FI20"/>
<dbReference type="InterPro" id="IPR020810">
    <property type="entry name" value="Enolase_C"/>
</dbReference>
<gene>
    <name evidence="13" type="primary">ENO3</name>
    <name evidence="13" type="ORF">FRACYDRAFT_184892</name>
</gene>
<evidence type="ECO:0000256" key="4">
    <source>
        <dbReference type="ARBA" id="ARBA00012058"/>
    </source>
</evidence>
<dbReference type="InterPro" id="IPR020809">
    <property type="entry name" value="Enolase_CS"/>
</dbReference>
<dbReference type="CDD" id="cd03313">
    <property type="entry name" value="enolase"/>
    <property type="match status" value="1"/>
</dbReference>
<evidence type="ECO:0000313" key="13">
    <source>
        <dbReference type="EMBL" id="OEU17821.1"/>
    </source>
</evidence>
<sequence>MSSTTVAHLHAREILDSRGNPTVEVELTDSKGQVFLAAVPSGASTGDMEACELRDGDKSRYGGKGVLAAVANVTDKILPAIKGMTTEDIASIDHTMLELDGTKFKTNLGANAILGVSMAVCRAGAASCGEPLYQHINHLAGSPTMIMPVPCFNVINGGVHAGNFLAPQEFFLIPLGAPTFREALRMGAETYHVLKSLIAKKYGIESTAVGDEGGFAPNISTVEEAMDLLVEAIDIAGYTGHIYVGSDPAASEWYNKETDSYNFDFKRPLDQQDPSKVMKKEEVVKFWEEIKNKYPLKLLEDPFQDLDFEGHALMTAAIGEDIEIVGDDLYCTNVEFVRKGVDLQATNAMLLKVNQIGTITESLKAFKMCQDNQWGVFVSHRSGETTDDFIADLTVGLGTGHLKTGAPCRGERLAKYNELLRIEERTGLGYAGYEFRNSGHF</sequence>
<dbReference type="InterPro" id="IPR029017">
    <property type="entry name" value="Enolase-like_N"/>
</dbReference>
<feature type="domain" description="Enolase N-terminal" evidence="12">
    <location>
        <begin position="6"/>
        <end position="136"/>
    </location>
</feature>
<comment type="cofactor">
    <cofactor evidence="10">
        <name>Mg(2+)</name>
        <dbReference type="ChEBI" id="CHEBI:18420"/>
    </cofactor>
    <text evidence="10">Mg(2+) is required for catalysis and for stabilizing the dimer.</text>
</comment>
<dbReference type="GO" id="GO:0000287">
    <property type="term" value="F:magnesium ion binding"/>
    <property type="evidence" value="ECO:0007669"/>
    <property type="project" value="InterPro"/>
</dbReference>
<dbReference type="SMART" id="SM01192">
    <property type="entry name" value="Enolase_C"/>
    <property type="match status" value="1"/>
</dbReference>
<dbReference type="OrthoDB" id="1739814at2759"/>
<evidence type="ECO:0000259" key="12">
    <source>
        <dbReference type="SMART" id="SM01193"/>
    </source>
</evidence>
<accession>A0A1E7FI20</accession>
<dbReference type="UniPathway" id="UPA00109">
    <property type="reaction ID" value="UER00187"/>
</dbReference>
<dbReference type="KEGG" id="fcy:FRACYDRAFT_184892"/>
<dbReference type="SFLD" id="SFLDG00178">
    <property type="entry name" value="enolase"/>
    <property type="match status" value="1"/>
</dbReference>
<feature type="binding site" evidence="9">
    <location>
        <position position="160"/>
    </location>
    <ligand>
        <name>substrate</name>
    </ligand>
</feature>
<dbReference type="GO" id="GO:0000015">
    <property type="term" value="C:phosphopyruvate hydratase complex"/>
    <property type="evidence" value="ECO:0007669"/>
    <property type="project" value="InterPro"/>
</dbReference>
<dbReference type="GO" id="GO:0006096">
    <property type="term" value="P:glycolytic process"/>
    <property type="evidence" value="ECO:0007669"/>
    <property type="project" value="UniProtKB-UniPathway"/>
</dbReference>
<evidence type="ECO:0000256" key="5">
    <source>
        <dbReference type="ARBA" id="ARBA00022842"/>
    </source>
</evidence>
<dbReference type="InterPro" id="IPR036849">
    <property type="entry name" value="Enolase-like_C_sf"/>
</dbReference>
<feature type="active site" description="Proton donor" evidence="8">
    <location>
        <position position="212"/>
    </location>
</feature>
<protein>
    <recommendedName>
        <fullName evidence="4">phosphopyruvate hydratase</fullName>
        <ecNumber evidence="4">4.2.1.11</ecNumber>
    </recommendedName>
</protein>
<evidence type="ECO:0000256" key="10">
    <source>
        <dbReference type="PIRSR" id="PIRSR001400-3"/>
    </source>
</evidence>
<dbReference type="SFLD" id="SFLDS00001">
    <property type="entry name" value="Enolase"/>
    <property type="match status" value="1"/>
</dbReference>
<dbReference type="PANTHER" id="PTHR11902:SF1">
    <property type="entry name" value="ENOLASE"/>
    <property type="match status" value="1"/>
</dbReference>
<dbReference type="InterPro" id="IPR020811">
    <property type="entry name" value="Enolase_N"/>
</dbReference>
<dbReference type="EMBL" id="KV784357">
    <property type="protein sequence ID" value="OEU17821.1"/>
    <property type="molecule type" value="Genomic_DNA"/>
</dbReference>
<evidence type="ECO:0000256" key="9">
    <source>
        <dbReference type="PIRSR" id="PIRSR001400-2"/>
    </source>
</evidence>
<dbReference type="Proteomes" id="UP000095751">
    <property type="component" value="Unassembled WGS sequence"/>
</dbReference>
<dbReference type="Gene3D" id="3.20.20.120">
    <property type="entry name" value="Enolase-like C-terminal domain"/>
    <property type="match status" value="1"/>
</dbReference>
<dbReference type="SUPFAM" id="SSF54826">
    <property type="entry name" value="Enolase N-terminal domain-like"/>
    <property type="match status" value="1"/>
</dbReference>
<feature type="binding site" evidence="9">
    <location>
        <position position="403"/>
    </location>
    <ligand>
        <name>substrate</name>
    </ligand>
</feature>
<dbReference type="PANTHER" id="PTHR11902">
    <property type="entry name" value="ENOLASE"/>
    <property type="match status" value="1"/>
</dbReference>
<evidence type="ECO:0000256" key="1">
    <source>
        <dbReference type="ARBA" id="ARBA00004496"/>
    </source>
</evidence>
<keyword evidence="6" id="KW-0324">Glycolysis</keyword>
<dbReference type="InterPro" id="IPR000941">
    <property type="entry name" value="Enolase"/>
</dbReference>
<dbReference type="Gene3D" id="3.30.390.10">
    <property type="entry name" value="Enolase-like, N-terminal domain"/>
    <property type="match status" value="1"/>
</dbReference>
<proteinExistence type="inferred from homology"/>
<comment type="pathway">
    <text evidence="2">Carbohydrate degradation; glycolysis; pyruvate from D-glyceraldehyde 3-phosphate: step 4/5.</text>
</comment>
<keyword evidence="5 10" id="KW-0460">Magnesium</keyword>
<keyword evidence="14" id="KW-1185">Reference proteome</keyword>
<reference evidence="13 14" key="1">
    <citation type="submission" date="2016-09" db="EMBL/GenBank/DDBJ databases">
        <title>Extensive genetic diversity and differential bi-allelic expression allows diatom success in the polar Southern Ocean.</title>
        <authorList>
            <consortium name="DOE Joint Genome Institute"/>
            <person name="Mock T."/>
            <person name="Otillar R.P."/>
            <person name="Strauss J."/>
            <person name="Dupont C."/>
            <person name="Frickenhaus S."/>
            <person name="Maumus F."/>
            <person name="Mcmullan M."/>
            <person name="Sanges R."/>
            <person name="Schmutz J."/>
            <person name="Toseland A."/>
            <person name="Valas R."/>
            <person name="Veluchamy A."/>
            <person name="Ward B.J."/>
            <person name="Allen A."/>
            <person name="Barry K."/>
            <person name="Falciatore A."/>
            <person name="Ferrante M."/>
            <person name="Fortunato A.E."/>
            <person name="Gloeckner G."/>
            <person name="Gruber A."/>
            <person name="Hipkin R."/>
            <person name="Janech M."/>
            <person name="Kroth P."/>
            <person name="Leese F."/>
            <person name="Lindquist E."/>
            <person name="Lyon B.R."/>
            <person name="Martin J."/>
            <person name="Mayer C."/>
            <person name="Parker M."/>
            <person name="Quesneville H."/>
            <person name="Raymond J."/>
            <person name="Uhlig C."/>
            <person name="Valentin K.U."/>
            <person name="Worden A.Z."/>
            <person name="Armbrust E.V."/>
            <person name="Bowler C."/>
            <person name="Green B."/>
            <person name="Moulton V."/>
            <person name="Van Oosterhout C."/>
            <person name="Grigoriev I."/>
        </authorList>
    </citation>
    <scope>NUCLEOTIDE SEQUENCE [LARGE SCALE GENOMIC DNA]</scope>
    <source>
        <strain evidence="13 14">CCMP1102</strain>
    </source>
</reference>
<feature type="domain" description="Enolase C-terminal TIM barrel" evidence="11">
    <location>
        <begin position="144"/>
        <end position="438"/>
    </location>
</feature>